<dbReference type="Proteomes" id="UP000001075">
    <property type="component" value="Unassembled WGS sequence"/>
</dbReference>
<dbReference type="GO" id="GO:0016197">
    <property type="term" value="P:endosomal transport"/>
    <property type="evidence" value="ECO:0007669"/>
    <property type="project" value="InterPro"/>
</dbReference>
<name>G3IDM6_CRIGR</name>
<dbReference type="FunCoup" id="G3IDM6">
    <property type="interactions" value="131"/>
</dbReference>
<evidence type="ECO:0000259" key="3">
    <source>
        <dbReference type="Pfam" id="PF21589"/>
    </source>
</evidence>
<feature type="domain" description="AP-5 complex subunit beta-1 N-terminal" evidence="1">
    <location>
        <begin position="79"/>
        <end position="138"/>
    </location>
</feature>
<dbReference type="GO" id="GO:0005765">
    <property type="term" value="C:lysosomal membrane"/>
    <property type="evidence" value="ECO:0007669"/>
    <property type="project" value="TreeGrafter"/>
</dbReference>
<dbReference type="InterPro" id="IPR048980">
    <property type="entry name" value="AP5B1_barrel"/>
</dbReference>
<dbReference type="InterPro" id="IPR048979">
    <property type="entry name" value="AP5B1_middle"/>
</dbReference>
<dbReference type="PANTHER" id="PTHR34033:SF1">
    <property type="entry name" value="AP-5 COMPLEX SUBUNIT BETA-1"/>
    <property type="match status" value="1"/>
</dbReference>
<proteinExistence type="predicted"/>
<feature type="domain" description="AP5B1 C-terminal" evidence="4">
    <location>
        <begin position="817"/>
        <end position="910"/>
    </location>
</feature>
<dbReference type="GlyGen" id="G3IDM6">
    <property type="glycosylation" value="1 site"/>
</dbReference>
<sequence>MGPLSREAWAQRLGAFRASPSAFLAGAEGEDLGRDLLSDLRSEKLSEQTKVGRARVPCCAPHGCSVLVHAELHLHESLLNPSSQVSLLTLSLEYSDKLWSDAPAAEAAATSLLDTLVLLPSKPSALRRLLLLAATTALVSGGALGPTSGASCRLLPLLLGLASGRDMGRSFGTLSEQRHLQATACECLGELERCKPGLLAGSLGILRSLLGQTGPIQPVSLLLALVLHNTLVVPSRPGAEIGAGLQGLLVAGVSSSGSCPWDWTLAEEWDAHLQPQAPSWPTTGEEHGFPLLKPSPEEARELKAAVAQLLDTSYLLTSVAQAQLLWLLGWALRGLRGQPPVVFKPQLVRLLGTAQLTLLHSVLALKAAFGEALFTAQDEALLLRRLTLVAQHPALPSPTHLFYLNCILSFPENCPLGLEGEEAAPLLLGPQLSRGLMPSLLHDPMVLLARLHLLCLLCADAEEEEKGHVHSPRWYLQELLAGLQQRAALDGGPQALATLCFQASYLVASCLAGQPTVRTSLVHGLAQLYRARPSLAPHFVDLLDQVSPELREPLRVVLQQEVVARPGKNESLCWHLRMLAKVAEGDAQRATLSFLQAAAIHCTDWGLQQALLRVCRALLRTGGGDGLADLLQVLARQLEDADGRDHARLYYILFSHLSSSKLGMALGPSLAVPALASSLVAENQGFASTLMVQETPAPIQLSVGPQKAKGTLPVLHLQVEALEAPVYSLELRFRVAGQLYGPLEAVHIPCLCPGQPAHPLCLTLQPRRPAPARLHVEALYTTPAGLTCHAHLHPLSVKFADLFLPFPQLPKGSELCFFDDLWNSCLPKGVESRMWCPLGPQGLEALVSQHLEPFVVVAQPPTTYLIAVQLPPDSMLLLRLEKAQVDGVPVALRTDNWAVLPLVGDYLRSLAAH</sequence>
<dbReference type="GO" id="GO:0030119">
    <property type="term" value="C:AP-type membrane coat adaptor complex"/>
    <property type="evidence" value="ECO:0007669"/>
    <property type="project" value="TreeGrafter"/>
</dbReference>
<dbReference type="InParanoid" id="G3IDM6"/>
<evidence type="ECO:0000259" key="1">
    <source>
        <dbReference type="Pfam" id="PF21587"/>
    </source>
</evidence>
<dbReference type="AlphaFoldDB" id="G3IDM6"/>
<gene>
    <name evidence="5" type="ORF">I79_021809</name>
</gene>
<dbReference type="PaxDb" id="10029-XP_007608887.1"/>
<dbReference type="STRING" id="10029.G3IDM6"/>
<dbReference type="InterPro" id="IPR048978">
    <property type="entry name" value="AP5B1_N"/>
</dbReference>
<accession>G3IDM6</accession>
<evidence type="ECO:0000313" key="6">
    <source>
        <dbReference type="Proteomes" id="UP000001075"/>
    </source>
</evidence>
<dbReference type="Pfam" id="PF21587">
    <property type="entry name" value="AP5B1_N"/>
    <property type="match status" value="1"/>
</dbReference>
<evidence type="ECO:0000259" key="4">
    <source>
        <dbReference type="Pfam" id="PF21590"/>
    </source>
</evidence>
<organism evidence="5 6">
    <name type="scientific">Cricetulus griseus</name>
    <name type="common">Chinese hamster</name>
    <name type="synonym">Cricetulus barabensis griseus</name>
    <dbReference type="NCBI Taxonomy" id="10029"/>
    <lineage>
        <taxon>Eukaryota</taxon>
        <taxon>Metazoa</taxon>
        <taxon>Chordata</taxon>
        <taxon>Craniata</taxon>
        <taxon>Vertebrata</taxon>
        <taxon>Euteleostomi</taxon>
        <taxon>Mammalia</taxon>
        <taxon>Eutheria</taxon>
        <taxon>Euarchontoglires</taxon>
        <taxon>Glires</taxon>
        <taxon>Rodentia</taxon>
        <taxon>Myomorpha</taxon>
        <taxon>Muroidea</taxon>
        <taxon>Cricetidae</taxon>
        <taxon>Cricetinae</taxon>
        <taxon>Cricetulus</taxon>
    </lineage>
</organism>
<dbReference type="InterPro" id="IPR048981">
    <property type="entry name" value="AP5B1_C"/>
</dbReference>
<dbReference type="EMBL" id="JH002077">
    <property type="protein sequence ID" value="EGW13064.1"/>
    <property type="molecule type" value="Genomic_DNA"/>
</dbReference>
<protein>
    <submittedName>
        <fullName evidence="5">Uncharacterized protein</fullName>
    </submittedName>
</protein>
<dbReference type="Pfam" id="PF21588">
    <property type="entry name" value="AP5B1_middle"/>
    <property type="match status" value="1"/>
</dbReference>
<feature type="domain" description="AP-5 complex subunit beta-1 beta-barrel" evidence="3">
    <location>
        <begin position="726"/>
        <end position="795"/>
    </location>
</feature>
<dbReference type="Pfam" id="PF21590">
    <property type="entry name" value="AP5B1_C"/>
    <property type="match status" value="1"/>
</dbReference>
<dbReference type="Pfam" id="PF21589">
    <property type="entry name" value="AP5B1_barrel"/>
    <property type="match status" value="1"/>
</dbReference>
<dbReference type="PANTHER" id="PTHR34033">
    <property type="entry name" value="AP-5 COMPLEX SUBUNIT BETA-1"/>
    <property type="match status" value="1"/>
</dbReference>
<feature type="domain" description="AP5B1 middle" evidence="2">
    <location>
        <begin position="298"/>
        <end position="662"/>
    </location>
</feature>
<reference evidence="6" key="1">
    <citation type="journal article" date="2011" name="Nat. Biotechnol.">
        <title>The genomic sequence of the Chinese hamster ovary (CHO)-K1 cell line.</title>
        <authorList>
            <person name="Xu X."/>
            <person name="Nagarajan H."/>
            <person name="Lewis N.E."/>
            <person name="Pan S."/>
            <person name="Cai Z."/>
            <person name="Liu X."/>
            <person name="Chen W."/>
            <person name="Xie M."/>
            <person name="Wang W."/>
            <person name="Hammond S."/>
            <person name="Andersen M.R."/>
            <person name="Neff N."/>
            <person name="Passarelli B."/>
            <person name="Koh W."/>
            <person name="Fan H.C."/>
            <person name="Wang J."/>
            <person name="Gui Y."/>
            <person name="Lee K.H."/>
            <person name="Betenbaugh M.J."/>
            <person name="Quake S.R."/>
            <person name="Famili I."/>
            <person name="Palsson B.O."/>
            <person name="Wang J."/>
        </authorList>
    </citation>
    <scope>NUCLEOTIDE SEQUENCE [LARGE SCALE GENOMIC DNA]</scope>
    <source>
        <strain evidence="6">CHO K1 cell line</strain>
    </source>
</reference>
<evidence type="ECO:0000259" key="2">
    <source>
        <dbReference type="Pfam" id="PF21588"/>
    </source>
</evidence>
<evidence type="ECO:0000313" key="5">
    <source>
        <dbReference type="EMBL" id="EGW13064.1"/>
    </source>
</evidence>
<dbReference type="eggNOG" id="ENOG502QVTX">
    <property type="taxonomic scope" value="Eukaryota"/>
</dbReference>
<dbReference type="InterPro" id="IPR038741">
    <property type="entry name" value="AP5B1"/>
</dbReference>